<proteinExistence type="predicted"/>
<evidence type="ECO:0000313" key="3">
    <source>
        <dbReference type="Proteomes" id="UP001189429"/>
    </source>
</evidence>
<evidence type="ECO:0000256" key="1">
    <source>
        <dbReference type="SAM" id="MobiDB-lite"/>
    </source>
</evidence>
<protein>
    <submittedName>
        <fullName evidence="2">Uncharacterized protein</fullName>
    </submittedName>
</protein>
<feature type="region of interest" description="Disordered" evidence="1">
    <location>
        <begin position="94"/>
        <end position="148"/>
    </location>
</feature>
<name>A0ABN9WRH1_9DINO</name>
<dbReference type="EMBL" id="CAUYUJ010018971">
    <property type="protein sequence ID" value="CAK0887683.1"/>
    <property type="molecule type" value="Genomic_DNA"/>
</dbReference>
<accession>A0ABN9WRH1</accession>
<reference evidence="2" key="1">
    <citation type="submission" date="2023-10" db="EMBL/GenBank/DDBJ databases">
        <authorList>
            <person name="Chen Y."/>
            <person name="Shah S."/>
            <person name="Dougan E. K."/>
            <person name="Thang M."/>
            <person name="Chan C."/>
        </authorList>
    </citation>
    <scope>NUCLEOTIDE SEQUENCE [LARGE SCALE GENOMIC DNA]</scope>
</reference>
<feature type="compositionally biased region" description="Basic and acidic residues" evidence="1">
    <location>
        <begin position="98"/>
        <end position="127"/>
    </location>
</feature>
<gene>
    <name evidence="2" type="ORF">PCOR1329_LOCUS68666</name>
</gene>
<comment type="caution">
    <text evidence="2">The sequence shown here is derived from an EMBL/GenBank/DDBJ whole genome shotgun (WGS) entry which is preliminary data.</text>
</comment>
<evidence type="ECO:0000313" key="2">
    <source>
        <dbReference type="EMBL" id="CAK0887683.1"/>
    </source>
</evidence>
<keyword evidence="3" id="KW-1185">Reference proteome</keyword>
<sequence>MLQRGRRRLHRHLVRWGNTLHSSPPSLAAGGGDNSLEPHLFVANERSDQVDPHLQRSRSYALECIWTSRGSFLSAVVNDIMRVQHVRVVQWTRLDSSGNREGRQEATPRAGDGRGGGERVRKGMRCEEETEEERPSAMASHQDRSGRS</sequence>
<organism evidence="2 3">
    <name type="scientific">Prorocentrum cordatum</name>
    <dbReference type="NCBI Taxonomy" id="2364126"/>
    <lineage>
        <taxon>Eukaryota</taxon>
        <taxon>Sar</taxon>
        <taxon>Alveolata</taxon>
        <taxon>Dinophyceae</taxon>
        <taxon>Prorocentrales</taxon>
        <taxon>Prorocentraceae</taxon>
        <taxon>Prorocentrum</taxon>
    </lineage>
</organism>
<dbReference type="Proteomes" id="UP001189429">
    <property type="component" value="Unassembled WGS sequence"/>
</dbReference>